<dbReference type="SUPFAM" id="SSF50156">
    <property type="entry name" value="PDZ domain-like"/>
    <property type="match status" value="4"/>
</dbReference>
<dbReference type="Gene3D" id="2.30.42.10">
    <property type="match status" value="4"/>
</dbReference>
<dbReference type="InterPro" id="IPR036034">
    <property type="entry name" value="PDZ_sf"/>
</dbReference>
<dbReference type="PANTHER" id="PTHR11324:SF16">
    <property type="entry name" value="PDZ DOMAIN-CONTAINING PROTEIN 2"/>
    <property type="match status" value="1"/>
</dbReference>
<keyword evidence="4" id="KW-1185">Reference proteome</keyword>
<feature type="domain" description="PDZ" evidence="2">
    <location>
        <begin position="48"/>
        <end position="121"/>
    </location>
</feature>
<dbReference type="Pfam" id="PF00595">
    <property type="entry name" value="PDZ"/>
    <property type="match status" value="3"/>
</dbReference>
<dbReference type="InterPro" id="IPR001478">
    <property type="entry name" value="PDZ"/>
</dbReference>
<reference evidence="3 4" key="1">
    <citation type="submission" date="2014-09" db="EMBL/GenBank/DDBJ databases">
        <authorList>
            <person name="Martin A.A."/>
        </authorList>
    </citation>
    <scope>NUCLEOTIDE SEQUENCE</scope>
    <source>
        <strain evidence="4">ED321</strain>
        <strain evidence="3">ED321 Heterogonic</strain>
    </source>
</reference>
<organism evidence="3">
    <name type="scientific">Strongyloides ratti</name>
    <name type="common">Parasitic roundworm</name>
    <dbReference type="NCBI Taxonomy" id="34506"/>
    <lineage>
        <taxon>Eukaryota</taxon>
        <taxon>Metazoa</taxon>
        <taxon>Ecdysozoa</taxon>
        <taxon>Nematoda</taxon>
        <taxon>Chromadorea</taxon>
        <taxon>Rhabditida</taxon>
        <taxon>Tylenchina</taxon>
        <taxon>Panagrolaimomorpha</taxon>
        <taxon>Strongyloidoidea</taxon>
        <taxon>Strongyloididae</taxon>
        <taxon>Strongyloides</taxon>
    </lineage>
</organism>
<evidence type="ECO:0000259" key="2">
    <source>
        <dbReference type="PROSITE" id="PS50106"/>
    </source>
</evidence>
<dbReference type="GeneID" id="36380744"/>
<dbReference type="EMBL" id="LN609529">
    <property type="protein sequence ID" value="CEF68374.1"/>
    <property type="molecule type" value="Genomic_DNA"/>
</dbReference>
<proteinExistence type="predicted"/>
<evidence type="ECO:0000313" key="5">
    <source>
        <dbReference type="WBParaSite" id="SRAE_2000303100.1"/>
    </source>
</evidence>
<name>A0A090MZ61_STRRB</name>
<feature type="domain" description="PDZ" evidence="2">
    <location>
        <begin position="354"/>
        <end position="441"/>
    </location>
</feature>
<dbReference type="SMART" id="SM00228">
    <property type="entry name" value="PDZ"/>
    <property type="match status" value="4"/>
</dbReference>
<dbReference type="OrthoDB" id="42382at2759"/>
<feature type="compositionally biased region" description="Basic and acidic residues" evidence="1">
    <location>
        <begin position="956"/>
        <end position="968"/>
    </location>
</feature>
<dbReference type="RefSeq" id="XP_024507574.1">
    <property type="nucleotide sequence ID" value="XM_024654177.1"/>
</dbReference>
<feature type="compositionally biased region" description="Low complexity" evidence="1">
    <location>
        <begin position="939"/>
        <end position="949"/>
    </location>
</feature>
<evidence type="ECO:0000256" key="1">
    <source>
        <dbReference type="SAM" id="MobiDB-lite"/>
    </source>
</evidence>
<protein>
    <submittedName>
        <fullName evidence="3 5">Pro-interleukin-16</fullName>
    </submittedName>
</protein>
<evidence type="ECO:0000313" key="4">
    <source>
        <dbReference type="Proteomes" id="UP000035682"/>
    </source>
</evidence>
<accession>A0A090MZ61</accession>
<evidence type="ECO:0000313" key="6">
    <source>
        <dbReference type="WormBase" id="SRAE_2000303100"/>
    </source>
</evidence>
<dbReference type="STRING" id="34506.A0A090MZ61"/>
<dbReference type="WBParaSite" id="SRAE_2000303100.1">
    <property type="protein sequence ID" value="SRAE_2000303100.1"/>
    <property type="gene ID" value="WBGene00263251"/>
</dbReference>
<dbReference type="CTD" id="36380744"/>
<feature type="compositionally biased region" description="Low complexity" evidence="1">
    <location>
        <begin position="972"/>
        <end position="986"/>
    </location>
</feature>
<dbReference type="WormBase" id="SRAE_2000303100">
    <property type="protein sequence ID" value="SRP04375"/>
    <property type="gene ID" value="WBGene00263251"/>
</dbReference>
<dbReference type="PROSITE" id="PS50106">
    <property type="entry name" value="PDZ"/>
    <property type="match status" value="4"/>
</dbReference>
<feature type="region of interest" description="Disordered" evidence="1">
    <location>
        <begin position="592"/>
        <end position="613"/>
    </location>
</feature>
<dbReference type="PANTHER" id="PTHR11324">
    <property type="entry name" value="IL16-RELATED"/>
    <property type="match status" value="1"/>
</dbReference>
<evidence type="ECO:0000313" key="3">
    <source>
        <dbReference type="EMBL" id="CEF68374.1"/>
    </source>
</evidence>
<feature type="region of interest" description="Disordered" evidence="1">
    <location>
        <begin position="939"/>
        <end position="991"/>
    </location>
</feature>
<feature type="region of interest" description="Disordered" evidence="1">
    <location>
        <begin position="631"/>
        <end position="651"/>
    </location>
</feature>
<dbReference type="Proteomes" id="UP000035682">
    <property type="component" value="Unplaced"/>
</dbReference>
<gene>
    <name evidence="3 5 6" type="ORF">SRAE_2000303100</name>
</gene>
<reference evidence="5" key="2">
    <citation type="submission" date="2020-12" db="UniProtKB">
        <authorList>
            <consortium name="WormBaseParasite"/>
        </authorList>
    </citation>
    <scope>IDENTIFICATION</scope>
</reference>
<feature type="domain" description="PDZ" evidence="2">
    <location>
        <begin position="1217"/>
        <end position="1288"/>
    </location>
</feature>
<feature type="domain" description="PDZ" evidence="2">
    <location>
        <begin position="1097"/>
        <end position="1182"/>
    </location>
</feature>
<sequence>MSNLKKINLKKPPSTTSRNGQIIQTIILYRNFEDTSPFNTKIKKDNSCITNQQNFKKNFGFSIVGGIDSPKGALGIFVKTICQHGVASRSGLLEPGDEILSVNGVSLRGKTHEESVKILKKYGRCSLVLTIAKNNKNKSSDCSSIYNKESSICSNEISNKKLDFNSSFEIYQSCNQEKINNIIEYDNEIKNFNNINVNISTNNEKTTTLEEEEQYYQVIFEDENEKTFDNKMNNKINNSICPYSNFYSTQTKKTLKPINNSLQLTTTPTFYNSFSLTKKKRNSLSKIPSPFLNRTKKKDLKNFYKSTNKSCCQQQLNFCHHKFNDRKNYLFGSSIKKIINNLLNNNNNCTMQRVVILKRDNSKERLGLGVAIESDEEDERVLCVTVEQVDEDSISYIQGLAPGDRIWQINGIDVHKCKRIECLSLFQCAPLLLNLVVSTPYKKISKTPLYSDIISNNQPYLELRNHNHLPSEKYKNIKEDNQEVLESEYQTITTESESSFDKLPLSLSNIPQYLTTDYLCETVNYQMSSRKTDQPSINAIKMLINHNMNKIEDKGKKDYSLNSSNDIIKKDHAKEEVQNTYSPTLSLINTFSSTSSISPDPHSPTHSEDSGFQNDHATAVKSKNLLQISTSPVPVRNNSSKISTNHTTSTSPTRYRSVFARTQDSVDIEKNIFLSEEGKSVDEISKCTKSNLNDNKMFNGTIDCFIKAKNSNTLYGYMDCKMSKSQPLVLKKIILSNTEKSGPVVPPKPKLSSENNSSLLENKNCLKDNKIFSRASVIHNSENCDVKKESTEDGTKIIQQEKIKPKVLSLIQKFQTGNIVHEDSDEEIENISLKGDNKNNSGVLFETNKDSTGEIILQEDFLIEQDRCLETIINSQNINNKINTSLPKREISNEKYFTFSSEEKFKSLAEKYREPTPTKEVISPALKVLLEKDFYNSNNISSSSSSSTSRTNLLTKSEDSCNTSKDDELLPNITTNSSTYSSRNSTPIPTIEKFSQLPPSSYCIEKKEEYNFAKTITSTTNNEIIESNKQHNFIEKCKPIKEQNVSPLLGIGNNSNSSRLSNNQKMSPLNLTKSQIEELQEILKDQYGEYEFFVVNMTRVAGITDGSVGIILTAAESTSNLSTITVQRVITGSVADREGTLLKGDRLFFIQGKSTMNMSAADARRELKAPAQIVTVVAGRLNKFKVFRVSSSLGGSESDNVFTGDPNMFTYSDETQTITLIKNTIGVGFSLDGGVDSSFGNRPIIIKRLFNGGEALKSGLITVGDILEKVEDTSLEGMTYLDAWKMLKTLPEGKVRLCIRKIQK</sequence>